<evidence type="ECO:0008006" key="4">
    <source>
        <dbReference type="Google" id="ProtNLM"/>
    </source>
</evidence>
<feature type="compositionally biased region" description="Basic and acidic residues" evidence="1">
    <location>
        <begin position="385"/>
        <end position="403"/>
    </location>
</feature>
<dbReference type="InterPro" id="IPR007139">
    <property type="entry name" value="DUF349"/>
</dbReference>
<dbReference type="EMBL" id="BMMZ01000002">
    <property type="protein sequence ID" value="GGL53526.1"/>
    <property type="molecule type" value="Genomic_DNA"/>
</dbReference>
<keyword evidence="3" id="KW-1185">Reference proteome</keyword>
<gene>
    <name evidence="2" type="ORF">GCM10011575_09930</name>
</gene>
<proteinExistence type="predicted"/>
<name>A0A917S2P5_9ACTN</name>
<dbReference type="Pfam" id="PF03993">
    <property type="entry name" value="DUF349"/>
    <property type="match status" value="3"/>
</dbReference>
<feature type="region of interest" description="Disordered" evidence="1">
    <location>
        <begin position="385"/>
        <end position="410"/>
    </location>
</feature>
<dbReference type="RefSeq" id="WP_188894067.1">
    <property type="nucleotide sequence ID" value="NZ_BMMZ01000002.1"/>
</dbReference>
<dbReference type="AlphaFoldDB" id="A0A917S2P5"/>
<evidence type="ECO:0000313" key="3">
    <source>
        <dbReference type="Proteomes" id="UP000613840"/>
    </source>
</evidence>
<reference evidence="2" key="2">
    <citation type="submission" date="2020-09" db="EMBL/GenBank/DDBJ databases">
        <authorList>
            <person name="Sun Q."/>
            <person name="Zhou Y."/>
        </authorList>
    </citation>
    <scope>NUCLEOTIDE SEQUENCE</scope>
    <source>
        <strain evidence="2">CGMCC 4.7306</strain>
    </source>
</reference>
<organism evidence="2 3">
    <name type="scientific">Microlunatus endophyticus</name>
    <dbReference type="NCBI Taxonomy" id="1716077"/>
    <lineage>
        <taxon>Bacteria</taxon>
        <taxon>Bacillati</taxon>
        <taxon>Actinomycetota</taxon>
        <taxon>Actinomycetes</taxon>
        <taxon>Propionibacteriales</taxon>
        <taxon>Propionibacteriaceae</taxon>
        <taxon>Microlunatus</taxon>
    </lineage>
</organism>
<feature type="region of interest" description="Disordered" evidence="1">
    <location>
        <begin position="1"/>
        <end position="47"/>
    </location>
</feature>
<reference evidence="2" key="1">
    <citation type="journal article" date="2014" name="Int. J. Syst. Evol. Microbiol.">
        <title>Complete genome sequence of Corynebacterium casei LMG S-19264T (=DSM 44701T), isolated from a smear-ripened cheese.</title>
        <authorList>
            <consortium name="US DOE Joint Genome Institute (JGI-PGF)"/>
            <person name="Walter F."/>
            <person name="Albersmeier A."/>
            <person name="Kalinowski J."/>
            <person name="Ruckert C."/>
        </authorList>
    </citation>
    <scope>NUCLEOTIDE SEQUENCE</scope>
    <source>
        <strain evidence="2">CGMCC 4.7306</strain>
    </source>
</reference>
<accession>A0A917S2P5</accession>
<comment type="caution">
    <text evidence="2">The sequence shown here is derived from an EMBL/GenBank/DDBJ whole genome shotgun (WGS) entry which is preliminary data.</text>
</comment>
<protein>
    <recommendedName>
        <fullName evidence="4">DUF349 domain-containing protein</fullName>
    </recommendedName>
</protein>
<dbReference type="Proteomes" id="UP000613840">
    <property type="component" value="Unassembled WGS sequence"/>
</dbReference>
<evidence type="ECO:0000256" key="1">
    <source>
        <dbReference type="SAM" id="MobiDB-lite"/>
    </source>
</evidence>
<evidence type="ECO:0000313" key="2">
    <source>
        <dbReference type="EMBL" id="GGL53526.1"/>
    </source>
</evidence>
<sequence length="426" mass="48055">MSEDANGAADATPTPSDGPASYGRVDSDGTVYVRTQDGERAVGQVPDASPEEALDFFVRRYTALELEVSLLERRVRGGNLSPEDAAASVRKVTEAVRDANAVGDLDALRTRLEALNPLLAEKRAERKAERARQHDETLAAKERFVAEAERLAQSNDWRGGVNRFRSLLDQWKQLPRLDRATDDALWHRFSSARTTYTRRRKAQFAQQAERRDSARLAKEQIIGEAETLVGSTDWGPTTGAFRDLMTRWKAAGPAPREVEETLWQRFRGIQDQFFSAKQTALSAQDAEFRDNQRAKEALLDEIERILPVTDLDSAKARFRDFLDRWSEIGKVPRESMRSLDGRLRAVENAIRDAEDERWRRTNPEARARAEDTAAKLEAQITQLEERAAKAEARGDAKAAREAAESAATYREWLTQAQQAADEFRPK</sequence>